<accession>A0A1H3M368</accession>
<evidence type="ECO:0000259" key="7">
    <source>
        <dbReference type="Pfam" id="PF08281"/>
    </source>
</evidence>
<keyword evidence="4" id="KW-0238">DNA-binding</keyword>
<dbReference type="Pfam" id="PF04542">
    <property type="entry name" value="Sigma70_r2"/>
    <property type="match status" value="1"/>
</dbReference>
<dbReference type="SUPFAM" id="SSF88946">
    <property type="entry name" value="Sigma2 domain of RNA polymerase sigma factors"/>
    <property type="match status" value="1"/>
</dbReference>
<dbReference type="InterPro" id="IPR007627">
    <property type="entry name" value="RNA_pol_sigma70_r2"/>
</dbReference>
<dbReference type="PANTHER" id="PTHR43133:SF8">
    <property type="entry name" value="RNA POLYMERASE SIGMA FACTOR HI_1459-RELATED"/>
    <property type="match status" value="1"/>
</dbReference>
<gene>
    <name evidence="8" type="ORF">SAMN05444412_102325</name>
</gene>
<dbReference type="InterPro" id="IPR014284">
    <property type="entry name" value="RNA_pol_sigma-70_dom"/>
</dbReference>
<dbReference type="RefSeq" id="WP_019596737.1">
    <property type="nucleotide sequence ID" value="NZ_FNQC01000002.1"/>
</dbReference>
<comment type="caution">
    <text evidence="8">The sequence shown here is derived from an EMBL/GenBank/DDBJ whole genome shotgun (WGS) entry which is preliminary data.</text>
</comment>
<keyword evidence="9" id="KW-1185">Reference proteome</keyword>
<dbReference type="InterPro" id="IPR013325">
    <property type="entry name" value="RNA_pol_sigma_r2"/>
</dbReference>
<protein>
    <submittedName>
        <fullName evidence="8">RNA polymerase sigma-70 factor, ECF subfamily</fullName>
    </submittedName>
</protein>
<dbReference type="SUPFAM" id="SSF88659">
    <property type="entry name" value="Sigma3 and sigma4 domains of RNA polymerase sigma factors"/>
    <property type="match status" value="1"/>
</dbReference>
<organism evidence="8 9">
    <name type="scientific">Rhodonellum ikkaensis</name>
    <dbReference type="NCBI Taxonomy" id="336829"/>
    <lineage>
        <taxon>Bacteria</taxon>
        <taxon>Pseudomonadati</taxon>
        <taxon>Bacteroidota</taxon>
        <taxon>Cytophagia</taxon>
        <taxon>Cytophagales</taxon>
        <taxon>Cytophagaceae</taxon>
        <taxon>Rhodonellum</taxon>
    </lineage>
</organism>
<evidence type="ECO:0000259" key="6">
    <source>
        <dbReference type="Pfam" id="PF04542"/>
    </source>
</evidence>
<dbReference type="Gene3D" id="1.10.10.10">
    <property type="entry name" value="Winged helix-like DNA-binding domain superfamily/Winged helix DNA-binding domain"/>
    <property type="match status" value="1"/>
</dbReference>
<evidence type="ECO:0000256" key="1">
    <source>
        <dbReference type="ARBA" id="ARBA00010641"/>
    </source>
</evidence>
<feature type="domain" description="RNA polymerase sigma-70 region 2" evidence="6">
    <location>
        <begin position="28"/>
        <end position="75"/>
    </location>
</feature>
<keyword evidence="3" id="KW-0731">Sigma factor</keyword>
<evidence type="ECO:0000256" key="3">
    <source>
        <dbReference type="ARBA" id="ARBA00023082"/>
    </source>
</evidence>
<evidence type="ECO:0000256" key="5">
    <source>
        <dbReference type="ARBA" id="ARBA00023163"/>
    </source>
</evidence>
<evidence type="ECO:0000256" key="4">
    <source>
        <dbReference type="ARBA" id="ARBA00023125"/>
    </source>
</evidence>
<evidence type="ECO:0000313" key="8">
    <source>
        <dbReference type="EMBL" id="SDY71026.1"/>
    </source>
</evidence>
<dbReference type="InterPro" id="IPR036388">
    <property type="entry name" value="WH-like_DNA-bd_sf"/>
</dbReference>
<dbReference type="InterPro" id="IPR039425">
    <property type="entry name" value="RNA_pol_sigma-70-like"/>
</dbReference>
<dbReference type="InterPro" id="IPR013249">
    <property type="entry name" value="RNA_pol_sigma70_r4_t2"/>
</dbReference>
<dbReference type="NCBIfam" id="TIGR02937">
    <property type="entry name" value="sigma70-ECF"/>
    <property type="match status" value="1"/>
</dbReference>
<keyword evidence="5" id="KW-0804">Transcription</keyword>
<keyword evidence="2" id="KW-0805">Transcription regulation</keyword>
<name>A0A1H3M368_9BACT</name>
<evidence type="ECO:0000256" key="2">
    <source>
        <dbReference type="ARBA" id="ARBA00023015"/>
    </source>
</evidence>
<proteinExistence type="inferred from homology"/>
<feature type="domain" description="RNA polymerase sigma factor 70 region 4 type 2" evidence="7">
    <location>
        <begin position="100"/>
        <end position="148"/>
    </location>
</feature>
<dbReference type="Proteomes" id="UP000199663">
    <property type="component" value="Unassembled WGS sequence"/>
</dbReference>
<dbReference type="EMBL" id="FNQC01000002">
    <property type="protein sequence ID" value="SDY71026.1"/>
    <property type="molecule type" value="Genomic_DNA"/>
</dbReference>
<dbReference type="Gene3D" id="1.10.1740.10">
    <property type="match status" value="1"/>
</dbReference>
<comment type="similarity">
    <text evidence="1">Belongs to the sigma-70 factor family. ECF subfamily.</text>
</comment>
<sequence>MKKPQLEKIIKELHHEAYFWSRQCCGFDDEQAKDILQHVYLKILEGTAKFDEKSKVKTWLFSVVRFTASEWRKKENNHIRMEDGFDIPENAAPIIAESHEELIQMLPLRQKEVLLLVFYHGLTLEKAAEVMEIGIGSTRTHYDRGKTNLKKLILKKQAHENAR</sequence>
<dbReference type="InterPro" id="IPR013324">
    <property type="entry name" value="RNA_pol_sigma_r3/r4-like"/>
</dbReference>
<dbReference type="PANTHER" id="PTHR43133">
    <property type="entry name" value="RNA POLYMERASE ECF-TYPE SIGMA FACTO"/>
    <property type="match status" value="1"/>
</dbReference>
<dbReference type="Pfam" id="PF08281">
    <property type="entry name" value="Sigma70_r4_2"/>
    <property type="match status" value="1"/>
</dbReference>
<reference evidence="8 9" key="1">
    <citation type="submission" date="2016-10" db="EMBL/GenBank/DDBJ databases">
        <authorList>
            <person name="Varghese N."/>
            <person name="Submissions S."/>
        </authorList>
    </citation>
    <scope>NUCLEOTIDE SEQUENCE [LARGE SCALE GENOMIC DNA]</scope>
    <source>
        <strain evidence="8 9">DSM 17997</strain>
    </source>
</reference>
<evidence type="ECO:0000313" key="9">
    <source>
        <dbReference type="Proteomes" id="UP000199663"/>
    </source>
</evidence>